<dbReference type="InterPro" id="IPR015904">
    <property type="entry name" value="Sulphide_quinone_reductase"/>
</dbReference>
<dbReference type="AlphaFoldDB" id="A0A2G9TDX6"/>
<dbReference type="GO" id="GO:0071949">
    <property type="term" value="F:FAD binding"/>
    <property type="evidence" value="ECO:0007669"/>
    <property type="project" value="TreeGrafter"/>
</dbReference>
<evidence type="ECO:0008006" key="3">
    <source>
        <dbReference type="Google" id="ProtNLM"/>
    </source>
</evidence>
<reference evidence="1 2" key="1">
    <citation type="submission" date="2015-09" db="EMBL/GenBank/DDBJ databases">
        <title>Draft genome of the parasitic nematode Teladorsagia circumcincta isolate WARC Sus (inbred).</title>
        <authorList>
            <person name="Mitreva M."/>
        </authorList>
    </citation>
    <scope>NUCLEOTIDE SEQUENCE [LARGE SCALE GENOMIC DNA]</scope>
    <source>
        <strain evidence="1 2">S</strain>
    </source>
</reference>
<feature type="non-terminal residue" evidence="1">
    <location>
        <position position="94"/>
    </location>
</feature>
<sequence length="94" mass="10681">LFGIEGYLKSLVEIAKEKNIDVRTRHNLIEVDSKNKIAKFELLDENSLPNGEFSEIPYSLLHIAPPCSTPSAVRECRELTDEKGWVDVDPKTLR</sequence>
<dbReference type="PANTHER" id="PTHR10632">
    <property type="entry name" value="SULFIDE:QUINONE OXIDOREDUCTASE"/>
    <property type="match status" value="1"/>
</dbReference>
<name>A0A2G9TDX6_TELCI</name>
<dbReference type="EMBL" id="KZ381993">
    <property type="protein sequence ID" value="PIO56157.1"/>
    <property type="molecule type" value="Genomic_DNA"/>
</dbReference>
<protein>
    <recommendedName>
        <fullName evidence="3">FAD dependent oxidoreductase domain-containing protein</fullName>
    </recommendedName>
</protein>
<gene>
    <name evidence="1" type="ORF">TELCIR_22448</name>
</gene>
<proteinExistence type="predicted"/>
<evidence type="ECO:0000313" key="1">
    <source>
        <dbReference type="EMBL" id="PIO56157.1"/>
    </source>
</evidence>
<dbReference type="OrthoDB" id="5376590at2759"/>
<dbReference type="GO" id="GO:0070224">
    <property type="term" value="F:sulfide:quinone oxidoreductase activity"/>
    <property type="evidence" value="ECO:0007669"/>
    <property type="project" value="TreeGrafter"/>
</dbReference>
<organism evidence="1 2">
    <name type="scientific">Teladorsagia circumcincta</name>
    <name type="common">Brown stomach worm</name>
    <name type="synonym">Ostertagia circumcincta</name>
    <dbReference type="NCBI Taxonomy" id="45464"/>
    <lineage>
        <taxon>Eukaryota</taxon>
        <taxon>Metazoa</taxon>
        <taxon>Ecdysozoa</taxon>
        <taxon>Nematoda</taxon>
        <taxon>Chromadorea</taxon>
        <taxon>Rhabditida</taxon>
        <taxon>Rhabditina</taxon>
        <taxon>Rhabditomorpha</taxon>
        <taxon>Strongyloidea</taxon>
        <taxon>Trichostrongylidae</taxon>
        <taxon>Teladorsagia</taxon>
    </lineage>
</organism>
<dbReference type="Proteomes" id="UP000230423">
    <property type="component" value="Unassembled WGS sequence"/>
</dbReference>
<dbReference type="GO" id="GO:0070221">
    <property type="term" value="P:sulfide oxidation, using sulfide:quinone oxidoreductase"/>
    <property type="evidence" value="ECO:0007669"/>
    <property type="project" value="TreeGrafter"/>
</dbReference>
<accession>A0A2G9TDX6</accession>
<dbReference type="GO" id="GO:0005739">
    <property type="term" value="C:mitochondrion"/>
    <property type="evidence" value="ECO:0007669"/>
    <property type="project" value="TreeGrafter"/>
</dbReference>
<dbReference type="Gene3D" id="3.50.50.100">
    <property type="match status" value="1"/>
</dbReference>
<keyword evidence="2" id="KW-1185">Reference proteome</keyword>
<dbReference type="PANTHER" id="PTHR10632:SF2">
    <property type="entry name" value="SULFIDE:QUINONE OXIDOREDUCTASE, MITOCHONDRIAL"/>
    <property type="match status" value="1"/>
</dbReference>
<feature type="non-terminal residue" evidence="1">
    <location>
        <position position="1"/>
    </location>
</feature>
<evidence type="ECO:0000313" key="2">
    <source>
        <dbReference type="Proteomes" id="UP000230423"/>
    </source>
</evidence>